<dbReference type="AlphaFoldDB" id="A0A919T947"/>
<dbReference type="Proteomes" id="UP000677082">
    <property type="component" value="Unassembled WGS sequence"/>
</dbReference>
<dbReference type="EMBL" id="BOQN01000020">
    <property type="protein sequence ID" value="GIM89831.1"/>
    <property type="molecule type" value="Genomic_DNA"/>
</dbReference>
<dbReference type="SUPFAM" id="SSF52540">
    <property type="entry name" value="P-loop containing nucleoside triphosphate hydrolases"/>
    <property type="match status" value="1"/>
</dbReference>
<gene>
    <name evidence="2" type="ORF">Ato02nite_016240</name>
</gene>
<comment type="caution">
    <text evidence="2">The sequence shown here is derived from an EMBL/GenBank/DDBJ whole genome shotgun (WGS) entry which is preliminary data.</text>
</comment>
<protein>
    <submittedName>
        <fullName evidence="2">ATP/GTP-binding protein</fullName>
    </submittedName>
</protein>
<dbReference type="RefSeq" id="WP_246606281.1">
    <property type="nucleotide sequence ID" value="NZ_BOQN01000020.1"/>
</dbReference>
<dbReference type="Gene3D" id="3.40.50.300">
    <property type="entry name" value="P-loop containing nucleotide triphosphate hydrolases"/>
    <property type="match status" value="2"/>
</dbReference>
<accession>A0A919T947</accession>
<dbReference type="InterPro" id="IPR027417">
    <property type="entry name" value="P-loop_NTPase"/>
</dbReference>
<evidence type="ECO:0000313" key="2">
    <source>
        <dbReference type="EMBL" id="GIM89831.1"/>
    </source>
</evidence>
<feature type="region of interest" description="Disordered" evidence="1">
    <location>
        <begin position="492"/>
        <end position="525"/>
    </location>
</feature>
<sequence length="525" mass="56944">MTRETPLRRAGSLADRITQRAAARDLARAEHALAREQRGLDQATRRLLGPPAAGRHGGYGRRAGRVAWLLGLPPLVTTSAQLCSVFPFVTDPGLPVDGPLIGTEVYSRSAFTFSLHELYRAKAVTAPNMAVTGEIGSAKSSLLKCLAFRGIPFGTRFYTCDYKGEYEHLAALAGITPVRIGPGLGVVMNPLAGIRQHPGQTEQQWRHTQRARRLLLLEGLLEIQLSGPLSEPERSLLEYAVDAVTREHDATPDRMATPTLSSVLAATGQPEKWAHRLDRLAYPLDVFVADSRRVRLALERLVSGALGGVFDGPDTSAARLDFSQAGAVLDLRAIRSSDAMTAMAMTCAQSWLEAELSAPDAPPRVCFYDEFALIARHLPLIRRTREQLKLARALGVANVLAFHRFSDLAASGAGDSEQVRIARGLIEDCGVRVSYRQATGSLEQAREFLGTSDTETDLLRYLRQGVGLWKIGVRSYVVKHQLSRAETAMVHTDSRMNADQTPPDKAPPASDPTGHTEPGVAGVAA</sequence>
<proteinExistence type="predicted"/>
<keyword evidence="3" id="KW-1185">Reference proteome</keyword>
<name>A0A919T947_9ACTN</name>
<reference evidence="2 3" key="1">
    <citation type="submission" date="2021-03" db="EMBL/GenBank/DDBJ databases">
        <title>Whole genome shotgun sequence of Actinoplanes toevensis NBRC 105298.</title>
        <authorList>
            <person name="Komaki H."/>
            <person name="Tamura T."/>
        </authorList>
    </citation>
    <scope>NUCLEOTIDE SEQUENCE [LARGE SCALE GENOMIC DNA]</scope>
    <source>
        <strain evidence="2 3">NBRC 105298</strain>
    </source>
</reference>
<evidence type="ECO:0000313" key="3">
    <source>
        <dbReference type="Proteomes" id="UP000677082"/>
    </source>
</evidence>
<organism evidence="2 3">
    <name type="scientific">Paractinoplanes toevensis</name>
    <dbReference type="NCBI Taxonomy" id="571911"/>
    <lineage>
        <taxon>Bacteria</taxon>
        <taxon>Bacillati</taxon>
        <taxon>Actinomycetota</taxon>
        <taxon>Actinomycetes</taxon>
        <taxon>Micromonosporales</taxon>
        <taxon>Micromonosporaceae</taxon>
        <taxon>Paractinoplanes</taxon>
    </lineage>
</organism>
<evidence type="ECO:0000256" key="1">
    <source>
        <dbReference type="SAM" id="MobiDB-lite"/>
    </source>
</evidence>